<evidence type="ECO:0000256" key="5">
    <source>
        <dbReference type="ARBA" id="ARBA00022691"/>
    </source>
</evidence>
<dbReference type="GO" id="GO:0008983">
    <property type="term" value="F:protein-glutamate O-methyltransferase activity"/>
    <property type="evidence" value="ECO:0007669"/>
    <property type="project" value="UniProtKB-EC"/>
</dbReference>
<gene>
    <name evidence="8" type="ORF">ASILVAE211_13470</name>
</gene>
<dbReference type="InterPro" id="IPR029063">
    <property type="entry name" value="SAM-dependent_MTases_sf"/>
</dbReference>
<dbReference type="InterPro" id="IPR022641">
    <property type="entry name" value="CheR_N"/>
</dbReference>
<proteinExistence type="predicted"/>
<dbReference type="EMBL" id="JAESVB010000005">
    <property type="protein sequence ID" value="MCB8876196.1"/>
    <property type="molecule type" value="Genomic_DNA"/>
</dbReference>
<dbReference type="InterPro" id="IPR050903">
    <property type="entry name" value="Bact_Chemotaxis_MeTrfase"/>
</dbReference>
<accession>A0A964DZE4</accession>
<dbReference type="RefSeq" id="WP_227321853.1">
    <property type="nucleotide sequence ID" value="NZ_JAESVB010000005.1"/>
</dbReference>
<reference evidence="8" key="1">
    <citation type="journal article" date="2021" name="Microorganisms">
        <title>Acidisoma silvae sp. nov. and Acidisomacellulosilytica sp. nov., Two Acidophilic Bacteria Isolated from Decaying Wood, Hydrolyzing Cellulose and Producing Poly-3-hydroxybutyrate.</title>
        <authorList>
            <person name="Mieszkin S."/>
            <person name="Pouder E."/>
            <person name="Uroz S."/>
            <person name="Simon-Colin C."/>
            <person name="Alain K."/>
        </authorList>
    </citation>
    <scope>NUCLEOTIDE SEQUENCE</scope>
    <source>
        <strain evidence="8">HW T2.11</strain>
    </source>
</reference>
<sequence length="466" mass="51388">MLAPKPDPAEDPGFAALKDAIIARTGHHYYIDKDYLLRDRLDRRLLATGCGSFSDYLALLQQPRRGPAEWQELEAEITIGETFFFRHQDQFAALRDVIFPDLIRANAHRRSLRIWSAGCAVGAEPYSIAILLERLLGKDLRHWTIEIVGSDLSARALDQARAGIFSDWALRGMPPAERARDFTAMPDRRHWRIADRHRLRLRFAQHNLLDLPVEGGSVDWANFDLILCRNVLIYFSPARIAPTLAALARCLSPTGWLMVGHSDAIAALPRHLRIVELKGTIAFRHPDQPEAAAAPVPWQPILPPERPVPPASSGPPLPISPPPAGRPTAEPGRRMAPPLAVIRALANGGRLTEAASACRLAIDADPLDARLHLYDGIIAQAGGQAAVAEAALRRAVYLAGDMVLAHYHLGLLLLDGPVPQSGRRSMAQVIRLCTDLPQDAVLPESDGLTPRELVEQVRLRLRAWRG</sequence>
<dbReference type="PANTHER" id="PTHR24422">
    <property type="entry name" value="CHEMOTAXIS PROTEIN METHYLTRANSFERASE"/>
    <property type="match status" value="1"/>
</dbReference>
<name>A0A964DZE4_9PROT</name>
<feature type="region of interest" description="Disordered" evidence="6">
    <location>
        <begin position="294"/>
        <end position="333"/>
    </location>
</feature>
<evidence type="ECO:0000256" key="3">
    <source>
        <dbReference type="ARBA" id="ARBA00022603"/>
    </source>
</evidence>
<comment type="catalytic activity">
    <reaction evidence="1">
        <text>L-glutamyl-[protein] + S-adenosyl-L-methionine = [protein]-L-glutamate 5-O-methyl ester + S-adenosyl-L-homocysteine</text>
        <dbReference type="Rhea" id="RHEA:24452"/>
        <dbReference type="Rhea" id="RHEA-COMP:10208"/>
        <dbReference type="Rhea" id="RHEA-COMP:10311"/>
        <dbReference type="ChEBI" id="CHEBI:29973"/>
        <dbReference type="ChEBI" id="CHEBI:57856"/>
        <dbReference type="ChEBI" id="CHEBI:59789"/>
        <dbReference type="ChEBI" id="CHEBI:82795"/>
        <dbReference type="EC" id="2.1.1.80"/>
    </reaction>
</comment>
<evidence type="ECO:0000256" key="2">
    <source>
        <dbReference type="ARBA" id="ARBA00012534"/>
    </source>
</evidence>
<dbReference type="GO" id="GO:0032259">
    <property type="term" value="P:methylation"/>
    <property type="evidence" value="ECO:0007669"/>
    <property type="project" value="UniProtKB-KW"/>
</dbReference>
<comment type="caution">
    <text evidence="8">The sequence shown here is derived from an EMBL/GenBank/DDBJ whole genome shotgun (WGS) entry which is preliminary data.</text>
</comment>
<keyword evidence="3" id="KW-0489">Methyltransferase</keyword>
<feature type="compositionally biased region" description="Pro residues" evidence="6">
    <location>
        <begin position="297"/>
        <end position="325"/>
    </location>
</feature>
<reference evidence="8" key="2">
    <citation type="submission" date="2021-01" db="EMBL/GenBank/DDBJ databases">
        <authorList>
            <person name="Mieszkin S."/>
            <person name="Pouder E."/>
            <person name="Alain K."/>
        </authorList>
    </citation>
    <scope>NUCLEOTIDE SEQUENCE</scope>
    <source>
        <strain evidence="8">HW T2.11</strain>
    </source>
</reference>
<evidence type="ECO:0000259" key="7">
    <source>
        <dbReference type="PROSITE" id="PS50123"/>
    </source>
</evidence>
<dbReference type="Gene3D" id="1.25.40.10">
    <property type="entry name" value="Tetratricopeptide repeat domain"/>
    <property type="match status" value="1"/>
</dbReference>
<evidence type="ECO:0000256" key="4">
    <source>
        <dbReference type="ARBA" id="ARBA00022679"/>
    </source>
</evidence>
<evidence type="ECO:0000313" key="9">
    <source>
        <dbReference type="Proteomes" id="UP000708298"/>
    </source>
</evidence>
<dbReference type="Pfam" id="PF01739">
    <property type="entry name" value="CheR"/>
    <property type="match status" value="1"/>
</dbReference>
<dbReference type="InterPro" id="IPR011990">
    <property type="entry name" value="TPR-like_helical_dom_sf"/>
</dbReference>
<dbReference type="PRINTS" id="PR00996">
    <property type="entry name" value="CHERMTFRASE"/>
</dbReference>
<dbReference type="SUPFAM" id="SSF53335">
    <property type="entry name" value="S-adenosyl-L-methionine-dependent methyltransferases"/>
    <property type="match status" value="1"/>
</dbReference>
<dbReference type="InterPro" id="IPR000780">
    <property type="entry name" value="CheR_MeTrfase"/>
</dbReference>
<organism evidence="8 9">
    <name type="scientific">Acidisoma silvae</name>
    <dbReference type="NCBI Taxonomy" id="2802396"/>
    <lineage>
        <taxon>Bacteria</taxon>
        <taxon>Pseudomonadati</taxon>
        <taxon>Pseudomonadota</taxon>
        <taxon>Alphaproteobacteria</taxon>
        <taxon>Acetobacterales</taxon>
        <taxon>Acidocellaceae</taxon>
        <taxon>Acidisoma</taxon>
    </lineage>
</organism>
<dbReference type="SMART" id="SM00138">
    <property type="entry name" value="MeTrc"/>
    <property type="match status" value="1"/>
</dbReference>
<dbReference type="InterPro" id="IPR022642">
    <property type="entry name" value="CheR_C"/>
</dbReference>
<evidence type="ECO:0000256" key="6">
    <source>
        <dbReference type="SAM" id="MobiDB-lite"/>
    </source>
</evidence>
<dbReference type="Proteomes" id="UP000708298">
    <property type="component" value="Unassembled WGS sequence"/>
</dbReference>
<dbReference type="PROSITE" id="PS50123">
    <property type="entry name" value="CHER"/>
    <property type="match status" value="1"/>
</dbReference>
<dbReference type="AlphaFoldDB" id="A0A964DZE4"/>
<evidence type="ECO:0000313" key="8">
    <source>
        <dbReference type="EMBL" id="MCB8876196.1"/>
    </source>
</evidence>
<keyword evidence="9" id="KW-1185">Reference proteome</keyword>
<dbReference type="Gene3D" id="1.10.155.10">
    <property type="entry name" value="Chemotaxis receptor methyltransferase CheR, N-terminal domain"/>
    <property type="match status" value="1"/>
</dbReference>
<dbReference type="SUPFAM" id="SSF48452">
    <property type="entry name" value="TPR-like"/>
    <property type="match status" value="1"/>
</dbReference>
<dbReference type="InterPro" id="IPR036804">
    <property type="entry name" value="CheR_N_sf"/>
</dbReference>
<dbReference type="EC" id="2.1.1.80" evidence="2"/>
<evidence type="ECO:0000256" key="1">
    <source>
        <dbReference type="ARBA" id="ARBA00001541"/>
    </source>
</evidence>
<protein>
    <recommendedName>
        <fullName evidence="2">protein-glutamate O-methyltransferase</fullName>
        <ecNumber evidence="2">2.1.1.80</ecNumber>
    </recommendedName>
</protein>
<feature type="domain" description="CheR-type methyltransferase" evidence="7">
    <location>
        <begin position="2"/>
        <end position="288"/>
    </location>
</feature>
<keyword evidence="4" id="KW-0808">Transferase</keyword>
<keyword evidence="5" id="KW-0949">S-adenosyl-L-methionine</keyword>
<dbReference type="Gene3D" id="3.40.50.150">
    <property type="entry name" value="Vaccinia Virus protein VP39"/>
    <property type="match status" value="1"/>
</dbReference>
<dbReference type="Pfam" id="PF03705">
    <property type="entry name" value="CheR_N"/>
    <property type="match status" value="1"/>
</dbReference>
<dbReference type="SUPFAM" id="SSF47757">
    <property type="entry name" value="Chemotaxis receptor methyltransferase CheR, N-terminal domain"/>
    <property type="match status" value="1"/>
</dbReference>
<dbReference type="PANTHER" id="PTHR24422:SF19">
    <property type="entry name" value="CHEMOTAXIS PROTEIN METHYLTRANSFERASE"/>
    <property type="match status" value="1"/>
</dbReference>